<organism evidence="3 4">
    <name type="scientific">Cytospora chrysosperma</name>
    <name type="common">Cytospora canker fungus</name>
    <name type="synonym">Sphaeria chrysosperma</name>
    <dbReference type="NCBI Taxonomy" id="252740"/>
    <lineage>
        <taxon>Eukaryota</taxon>
        <taxon>Fungi</taxon>
        <taxon>Dikarya</taxon>
        <taxon>Ascomycota</taxon>
        <taxon>Pezizomycotina</taxon>
        <taxon>Sordariomycetes</taxon>
        <taxon>Sordariomycetidae</taxon>
        <taxon>Diaporthales</taxon>
        <taxon>Cytosporaceae</taxon>
        <taxon>Cytospora</taxon>
    </lineage>
</organism>
<keyword evidence="2" id="KW-1133">Transmembrane helix</keyword>
<comment type="caution">
    <text evidence="3">The sequence shown here is derived from an EMBL/GenBank/DDBJ whole genome shotgun (WGS) entry which is preliminary data.</text>
</comment>
<reference evidence="3 4" key="1">
    <citation type="submission" date="2015-09" db="EMBL/GenBank/DDBJ databases">
        <title>Host preference determinants of Valsa canker pathogens revealed by comparative genomics.</title>
        <authorList>
            <person name="Yin Z."/>
            <person name="Huang L."/>
        </authorList>
    </citation>
    <scope>NUCLEOTIDE SEQUENCE [LARGE SCALE GENOMIC DNA]</scope>
    <source>
        <strain evidence="3 4">YSFL</strain>
    </source>
</reference>
<dbReference type="OrthoDB" id="10514182at2759"/>
<evidence type="ECO:0000256" key="2">
    <source>
        <dbReference type="SAM" id="Phobius"/>
    </source>
</evidence>
<proteinExistence type="predicted"/>
<accession>A0A423W9P3</accession>
<dbReference type="Proteomes" id="UP000284375">
    <property type="component" value="Unassembled WGS sequence"/>
</dbReference>
<keyword evidence="2" id="KW-0472">Membrane</keyword>
<protein>
    <submittedName>
        <fullName evidence="3">Uncharacterized protein</fullName>
    </submittedName>
</protein>
<dbReference type="EMBL" id="LJZO01000009">
    <property type="protein sequence ID" value="ROW00072.1"/>
    <property type="molecule type" value="Genomic_DNA"/>
</dbReference>
<name>A0A423W9P3_CYTCH</name>
<feature type="compositionally biased region" description="Low complexity" evidence="1">
    <location>
        <begin position="63"/>
        <end position="72"/>
    </location>
</feature>
<dbReference type="AlphaFoldDB" id="A0A423W9P3"/>
<keyword evidence="2" id="KW-0812">Transmembrane</keyword>
<sequence>MPPTQATTSPVPTSLHTSVSGCGSTPPNKWHTLATTFITLFAVLLALSTIALYRLHHRRERTATTTPTTSQTKKQEQDQDQTRVPNPHPFGSDPWRAHELAQVPAASGAALRIAGLEAQVVLLEERAGVLEGLAGLLERRNGDLRRENARLRLESGSGSGSGSGPRCMSSGGSVVESAAAAELSAVVTLDPDVVRRVYEEVHRPVRKPSLETGTATEDAGRH</sequence>
<feature type="transmembrane region" description="Helical" evidence="2">
    <location>
        <begin position="33"/>
        <end position="53"/>
    </location>
</feature>
<feature type="region of interest" description="Disordered" evidence="1">
    <location>
        <begin position="1"/>
        <end position="26"/>
    </location>
</feature>
<evidence type="ECO:0000313" key="4">
    <source>
        <dbReference type="Proteomes" id="UP000284375"/>
    </source>
</evidence>
<evidence type="ECO:0000313" key="3">
    <source>
        <dbReference type="EMBL" id="ROW00072.1"/>
    </source>
</evidence>
<feature type="region of interest" description="Disordered" evidence="1">
    <location>
        <begin position="61"/>
        <end position="93"/>
    </location>
</feature>
<feature type="region of interest" description="Disordered" evidence="1">
    <location>
        <begin position="203"/>
        <end position="222"/>
    </location>
</feature>
<evidence type="ECO:0000256" key="1">
    <source>
        <dbReference type="SAM" id="MobiDB-lite"/>
    </source>
</evidence>
<gene>
    <name evidence="3" type="ORF">VSDG_03518</name>
</gene>
<keyword evidence="4" id="KW-1185">Reference proteome</keyword>